<sequence>MPTAATQALPSAARESNPLLLCLTIELLAGCFLDRMSRLPVWMLLSRSLTAVIRRRQRIAGHGVLLLVDGKRGERNSFKLTGYRGGEGRGSNDALAKSHGAAQGKNACGRSPAAADPTDEHLTNVADEVSTNASDEDSGLRTVSTYTTSGHRRN</sequence>
<comment type="caution">
    <text evidence="2">The sequence shown here is derived from an EMBL/GenBank/DDBJ whole genome shotgun (WGS) entry which is preliminary data.</text>
</comment>
<dbReference type="AlphaFoldDB" id="A0AAD6YK92"/>
<protein>
    <submittedName>
        <fullName evidence="2">Uncharacterized protein</fullName>
    </submittedName>
</protein>
<evidence type="ECO:0000313" key="3">
    <source>
        <dbReference type="Proteomes" id="UP001219525"/>
    </source>
</evidence>
<name>A0AAD6YK92_9AGAR</name>
<dbReference type="Proteomes" id="UP001219525">
    <property type="component" value="Unassembled WGS sequence"/>
</dbReference>
<gene>
    <name evidence="2" type="ORF">GGX14DRAFT_388758</name>
</gene>
<evidence type="ECO:0000313" key="2">
    <source>
        <dbReference type="EMBL" id="KAJ7221619.1"/>
    </source>
</evidence>
<reference evidence="2" key="1">
    <citation type="submission" date="2023-03" db="EMBL/GenBank/DDBJ databases">
        <title>Massive genome expansion in bonnet fungi (Mycena s.s.) driven by repeated elements and novel gene families across ecological guilds.</title>
        <authorList>
            <consortium name="Lawrence Berkeley National Laboratory"/>
            <person name="Harder C.B."/>
            <person name="Miyauchi S."/>
            <person name="Viragh M."/>
            <person name="Kuo A."/>
            <person name="Thoen E."/>
            <person name="Andreopoulos B."/>
            <person name="Lu D."/>
            <person name="Skrede I."/>
            <person name="Drula E."/>
            <person name="Henrissat B."/>
            <person name="Morin E."/>
            <person name="Kohler A."/>
            <person name="Barry K."/>
            <person name="LaButti K."/>
            <person name="Morin E."/>
            <person name="Salamov A."/>
            <person name="Lipzen A."/>
            <person name="Mereny Z."/>
            <person name="Hegedus B."/>
            <person name="Baldrian P."/>
            <person name="Stursova M."/>
            <person name="Weitz H."/>
            <person name="Taylor A."/>
            <person name="Grigoriev I.V."/>
            <person name="Nagy L.G."/>
            <person name="Martin F."/>
            <person name="Kauserud H."/>
        </authorList>
    </citation>
    <scope>NUCLEOTIDE SEQUENCE</scope>
    <source>
        <strain evidence="2">9144</strain>
    </source>
</reference>
<evidence type="ECO:0000256" key="1">
    <source>
        <dbReference type="SAM" id="MobiDB-lite"/>
    </source>
</evidence>
<organism evidence="2 3">
    <name type="scientific">Mycena pura</name>
    <dbReference type="NCBI Taxonomy" id="153505"/>
    <lineage>
        <taxon>Eukaryota</taxon>
        <taxon>Fungi</taxon>
        <taxon>Dikarya</taxon>
        <taxon>Basidiomycota</taxon>
        <taxon>Agaricomycotina</taxon>
        <taxon>Agaricomycetes</taxon>
        <taxon>Agaricomycetidae</taxon>
        <taxon>Agaricales</taxon>
        <taxon>Marasmiineae</taxon>
        <taxon>Mycenaceae</taxon>
        <taxon>Mycena</taxon>
    </lineage>
</organism>
<dbReference type="EMBL" id="JARJCW010000008">
    <property type="protein sequence ID" value="KAJ7221619.1"/>
    <property type="molecule type" value="Genomic_DNA"/>
</dbReference>
<proteinExistence type="predicted"/>
<accession>A0AAD6YK92</accession>
<keyword evidence="3" id="KW-1185">Reference proteome</keyword>
<feature type="region of interest" description="Disordered" evidence="1">
    <location>
        <begin position="79"/>
        <end position="154"/>
    </location>
</feature>
<feature type="compositionally biased region" description="Polar residues" evidence="1">
    <location>
        <begin position="141"/>
        <end position="154"/>
    </location>
</feature>